<name>A0ABW4AG59_9ACTN</name>
<keyword evidence="4" id="KW-0012">Acyltransferase</keyword>
<evidence type="ECO:0000259" key="3">
    <source>
        <dbReference type="Pfam" id="PF01757"/>
    </source>
</evidence>
<feature type="transmembrane region" description="Helical" evidence="2">
    <location>
        <begin position="259"/>
        <end position="277"/>
    </location>
</feature>
<gene>
    <name evidence="4" type="ORF">ACFQ5G_30335</name>
</gene>
<feature type="transmembrane region" description="Helical" evidence="2">
    <location>
        <begin position="341"/>
        <end position="360"/>
    </location>
</feature>
<dbReference type="PANTHER" id="PTHR23028">
    <property type="entry name" value="ACETYLTRANSFERASE"/>
    <property type="match status" value="1"/>
</dbReference>
<feature type="domain" description="Acyltransferase 3" evidence="3">
    <location>
        <begin position="22"/>
        <end position="191"/>
    </location>
</feature>
<keyword evidence="2" id="KW-0472">Membrane</keyword>
<dbReference type="EC" id="2.3.-.-" evidence="4"/>
<dbReference type="Pfam" id="PF01757">
    <property type="entry name" value="Acyl_transf_3"/>
    <property type="match status" value="2"/>
</dbReference>
<dbReference type="EMBL" id="JBHTMK010000040">
    <property type="protein sequence ID" value="MFD1369659.1"/>
    <property type="molecule type" value="Genomic_DNA"/>
</dbReference>
<reference evidence="5" key="1">
    <citation type="journal article" date="2019" name="Int. J. Syst. Evol. Microbiol.">
        <title>The Global Catalogue of Microorganisms (GCM) 10K type strain sequencing project: providing services to taxonomists for standard genome sequencing and annotation.</title>
        <authorList>
            <consortium name="The Broad Institute Genomics Platform"/>
            <consortium name="The Broad Institute Genome Sequencing Center for Infectious Disease"/>
            <person name="Wu L."/>
            <person name="Ma J."/>
        </authorList>
    </citation>
    <scope>NUCLEOTIDE SEQUENCE [LARGE SCALE GENOMIC DNA]</scope>
    <source>
        <strain evidence="5">CCM 7526</strain>
    </source>
</reference>
<evidence type="ECO:0000256" key="1">
    <source>
        <dbReference type="SAM" id="MobiDB-lite"/>
    </source>
</evidence>
<keyword evidence="4" id="KW-0808">Transferase</keyword>
<keyword evidence="2" id="KW-1133">Transmembrane helix</keyword>
<dbReference type="PANTHER" id="PTHR23028:SF131">
    <property type="entry name" value="BLR2367 PROTEIN"/>
    <property type="match status" value="1"/>
</dbReference>
<dbReference type="Proteomes" id="UP001597183">
    <property type="component" value="Unassembled WGS sequence"/>
</dbReference>
<dbReference type="RefSeq" id="WP_317792181.1">
    <property type="nucleotide sequence ID" value="NZ_AP028461.1"/>
</dbReference>
<evidence type="ECO:0000256" key="2">
    <source>
        <dbReference type="SAM" id="Phobius"/>
    </source>
</evidence>
<dbReference type="GO" id="GO:0016746">
    <property type="term" value="F:acyltransferase activity"/>
    <property type="evidence" value="ECO:0007669"/>
    <property type="project" value="UniProtKB-KW"/>
</dbReference>
<feature type="transmembrane region" description="Helical" evidence="2">
    <location>
        <begin position="380"/>
        <end position="401"/>
    </location>
</feature>
<keyword evidence="2" id="KW-0812">Transmembrane</keyword>
<evidence type="ECO:0000313" key="5">
    <source>
        <dbReference type="Proteomes" id="UP001597183"/>
    </source>
</evidence>
<feature type="transmembrane region" description="Helical" evidence="2">
    <location>
        <begin position="59"/>
        <end position="76"/>
    </location>
</feature>
<feature type="transmembrane region" description="Helical" evidence="2">
    <location>
        <begin position="206"/>
        <end position="223"/>
    </location>
</feature>
<feature type="transmembrane region" description="Helical" evidence="2">
    <location>
        <begin position="230"/>
        <end position="247"/>
    </location>
</feature>
<proteinExistence type="predicted"/>
<protein>
    <submittedName>
        <fullName evidence="4">Acyltransferase family protein</fullName>
        <ecNumber evidence="4">2.3.-.-</ecNumber>
    </submittedName>
</protein>
<evidence type="ECO:0000313" key="4">
    <source>
        <dbReference type="EMBL" id="MFD1369659.1"/>
    </source>
</evidence>
<dbReference type="InterPro" id="IPR050879">
    <property type="entry name" value="Acyltransferase_3"/>
</dbReference>
<feature type="domain" description="Acyltransferase 3" evidence="3">
    <location>
        <begin position="227"/>
        <end position="398"/>
    </location>
</feature>
<feature type="transmembrane region" description="Helical" evidence="2">
    <location>
        <begin position="314"/>
        <end position="334"/>
    </location>
</feature>
<keyword evidence="5" id="KW-1185">Reference proteome</keyword>
<feature type="region of interest" description="Disordered" evidence="1">
    <location>
        <begin position="423"/>
        <end position="449"/>
    </location>
</feature>
<accession>A0ABW4AG59</accession>
<organism evidence="4 5">
    <name type="scientific">Actinoplanes sichuanensis</name>
    <dbReference type="NCBI Taxonomy" id="512349"/>
    <lineage>
        <taxon>Bacteria</taxon>
        <taxon>Bacillati</taxon>
        <taxon>Actinomycetota</taxon>
        <taxon>Actinomycetes</taxon>
        <taxon>Micromonosporales</taxon>
        <taxon>Micromonosporaceae</taxon>
        <taxon>Actinoplanes</taxon>
    </lineage>
</organism>
<sequence>MTTIMDVSGGPAATRPAAPRMAWLDAMRGFAAVVVALFHLSPYVIGRENHLLIYQNFDLGKYGVLLFFLVSGYVIPMSLERHGSLRKFWIGRLFRIYPAYLFTIALVVLLVATGVTEPHPGVREDPVGAGLGQITMLSDLVGVSGMITPFWTLSFEMVFYLIVAGLFAWNLHRLSAWWAAGLTLVAVLAGPMLPDALLGGTVDRRHLLAAGLVLVVTVCLGSQISGRRPLVPAAGAVGIGFVLLPAVNGHATRWVVATASWQALLMLGVMFAGTVVYRLQNGEITRRAAVPSLVVVFLGGVFTNWLHTGQTAELVRWGSVTAAVTATFLVGWALRERRMPAALTWLGAVSFSVYLLHVVVVGLVKRVVPVETDPTLTNRVLFGLGFVGATLLLAWFAYRFVELPGQALGRRLQRRATIILGPEQPLRPAGDTQGSDAGTGSLGKAGRSV</sequence>
<feature type="transmembrane region" description="Helical" evidence="2">
    <location>
        <begin position="289"/>
        <end position="308"/>
    </location>
</feature>
<feature type="transmembrane region" description="Helical" evidence="2">
    <location>
        <begin position="150"/>
        <end position="169"/>
    </location>
</feature>
<feature type="transmembrane region" description="Helical" evidence="2">
    <location>
        <begin position="97"/>
        <end position="116"/>
    </location>
</feature>
<feature type="transmembrane region" description="Helical" evidence="2">
    <location>
        <begin position="176"/>
        <end position="194"/>
    </location>
</feature>
<dbReference type="InterPro" id="IPR002656">
    <property type="entry name" value="Acyl_transf_3_dom"/>
</dbReference>
<comment type="caution">
    <text evidence="4">The sequence shown here is derived from an EMBL/GenBank/DDBJ whole genome shotgun (WGS) entry which is preliminary data.</text>
</comment>